<dbReference type="Gene3D" id="3.40.50.10540">
    <property type="entry name" value="Crotonobetainyl-coa:carnitine coa-transferase, domain 1"/>
    <property type="match status" value="1"/>
</dbReference>
<keyword evidence="1" id="KW-0808">Transferase</keyword>
<comment type="caution">
    <text evidence="1">The sequence shown here is derived from an EMBL/GenBank/DDBJ whole genome shotgun (WGS) entry which is preliminary data.</text>
</comment>
<dbReference type="EMBL" id="NTKD01000008">
    <property type="protein sequence ID" value="PDH40830.1"/>
    <property type="molecule type" value="Genomic_DNA"/>
</dbReference>
<dbReference type="PANTHER" id="PTHR48228:SF5">
    <property type="entry name" value="ALPHA-METHYLACYL-COA RACEMASE"/>
    <property type="match status" value="1"/>
</dbReference>
<dbReference type="AlphaFoldDB" id="A0A2A5WW89"/>
<dbReference type="InterPro" id="IPR003673">
    <property type="entry name" value="CoA-Trfase_fam_III"/>
</dbReference>
<sequence length="388" mass="42499">MKLEGVRVLDLSLFLPGPLLTQMMADQGAEVIKLEPVRGGGEPNREIGPKRDGVSVYFANTHRGKRSVQLDLKNDAGRAMALKLAERADVVIEAFRPGVINRLGLDYETIAEINPGVVYASLSAFGQTGPYVKKPAHDLATEAYAGVVSVNLGFDGKPAIPAVPAADMLTSMMGLSAVVMSLLRRHTTGQGDYIDLAMMDSLIASLPNSMGAVFADKSPPMVKDERIWGGYAMYNIYETKDERFIVLGASEIHFAEAVLNKLERPDLIPLCEPPPGPNQEPVREFFRETFKTRTQAEWIAWFEDVDAAFAPVNNLREAMDDPQVRAREMVITDDRGHEHLGIPIKFRHEPGEVNFKAPDVGADNSAVAQELGYSDDDIEAMRKSGAFG</sequence>
<reference evidence="1 2" key="1">
    <citation type="submission" date="2017-08" db="EMBL/GenBank/DDBJ databases">
        <title>Fine stratification of microbial communities through a metagenomic profile of the photic zone.</title>
        <authorList>
            <person name="Haro-Moreno J.M."/>
            <person name="Lopez-Perez M."/>
            <person name="De La Torre J."/>
            <person name="Picazo A."/>
            <person name="Camacho A."/>
            <person name="Rodriguez-Valera F."/>
        </authorList>
    </citation>
    <scope>NUCLEOTIDE SEQUENCE [LARGE SCALE GENOMIC DNA]</scope>
    <source>
        <strain evidence="1">MED-G24</strain>
    </source>
</reference>
<evidence type="ECO:0000313" key="1">
    <source>
        <dbReference type="EMBL" id="PDH40830.1"/>
    </source>
</evidence>
<protein>
    <submittedName>
        <fullName evidence="1">CoA transferase</fullName>
    </submittedName>
</protein>
<dbReference type="GO" id="GO:0016740">
    <property type="term" value="F:transferase activity"/>
    <property type="evidence" value="ECO:0007669"/>
    <property type="project" value="UniProtKB-KW"/>
</dbReference>
<dbReference type="InterPro" id="IPR044855">
    <property type="entry name" value="CoA-Trfase_III_dom3_sf"/>
</dbReference>
<name>A0A2A5WW89_9GAMM</name>
<evidence type="ECO:0000313" key="2">
    <source>
        <dbReference type="Proteomes" id="UP000219327"/>
    </source>
</evidence>
<gene>
    <name evidence="1" type="ORF">CNE99_02735</name>
</gene>
<dbReference type="PANTHER" id="PTHR48228">
    <property type="entry name" value="SUCCINYL-COA--D-CITRAMALATE COA-TRANSFERASE"/>
    <property type="match status" value="1"/>
</dbReference>
<dbReference type="Gene3D" id="3.30.1540.10">
    <property type="entry name" value="formyl-coa transferase, domain 3"/>
    <property type="match status" value="1"/>
</dbReference>
<dbReference type="SUPFAM" id="SSF89796">
    <property type="entry name" value="CoA-transferase family III (CaiB/BaiF)"/>
    <property type="match status" value="1"/>
</dbReference>
<organism evidence="1 2">
    <name type="scientific">OM182 bacterium MED-G24</name>
    <dbReference type="NCBI Taxonomy" id="1986255"/>
    <lineage>
        <taxon>Bacteria</taxon>
        <taxon>Pseudomonadati</taxon>
        <taxon>Pseudomonadota</taxon>
        <taxon>Gammaproteobacteria</taxon>
        <taxon>OMG group</taxon>
        <taxon>OM182 clade</taxon>
    </lineage>
</organism>
<dbReference type="InterPro" id="IPR050509">
    <property type="entry name" value="CoA-transferase_III"/>
</dbReference>
<proteinExistence type="predicted"/>
<dbReference type="Pfam" id="PF02515">
    <property type="entry name" value="CoA_transf_3"/>
    <property type="match status" value="1"/>
</dbReference>
<dbReference type="Proteomes" id="UP000219327">
    <property type="component" value="Unassembled WGS sequence"/>
</dbReference>
<dbReference type="InterPro" id="IPR023606">
    <property type="entry name" value="CoA-Trfase_III_dom_1_sf"/>
</dbReference>
<accession>A0A2A5WW89</accession>